<evidence type="ECO:0000259" key="5">
    <source>
        <dbReference type="Pfam" id="PF01266"/>
    </source>
</evidence>
<dbReference type="InterPro" id="IPR045170">
    <property type="entry name" value="MTOX"/>
</dbReference>
<dbReference type="PANTHER" id="PTHR10961">
    <property type="entry name" value="PEROXISOMAL SARCOSINE OXIDASE"/>
    <property type="match status" value="1"/>
</dbReference>
<keyword evidence="4 6" id="KW-0560">Oxidoreductase</keyword>
<evidence type="ECO:0000256" key="2">
    <source>
        <dbReference type="ARBA" id="ARBA00022630"/>
    </source>
</evidence>
<dbReference type="NCBIfam" id="NF008425">
    <property type="entry name" value="PRK11259.1"/>
    <property type="match status" value="1"/>
</dbReference>
<gene>
    <name evidence="6" type="ORF">J2Z70_003301</name>
</gene>
<evidence type="ECO:0000313" key="7">
    <source>
        <dbReference type="Proteomes" id="UP000773462"/>
    </source>
</evidence>
<dbReference type="Proteomes" id="UP000773462">
    <property type="component" value="Unassembled WGS sequence"/>
</dbReference>
<dbReference type="SUPFAM" id="SSF51905">
    <property type="entry name" value="FAD/NAD(P)-binding domain"/>
    <property type="match status" value="1"/>
</dbReference>
<evidence type="ECO:0000313" key="6">
    <source>
        <dbReference type="EMBL" id="MBP2113142.1"/>
    </source>
</evidence>
<dbReference type="Pfam" id="PF01266">
    <property type="entry name" value="DAO"/>
    <property type="match status" value="1"/>
</dbReference>
<dbReference type="EC" id="1.5.3.-" evidence="6"/>
<keyword evidence="7" id="KW-1185">Reference proteome</keyword>
<keyword evidence="2" id="KW-0285">Flavoprotein</keyword>
<evidence type="ECO:0000256" key="1">
    <source>
        <dbReference type="ARBA" id="ARBA00001974"/>
    </source>
</evidence>
<evidence type="ECO:0000256" key="3">
    <source>
        <dbReference type="ARBA" id="ARBA00022827"/>
    </source>
</evidence>
<sequence>MNIWRWRGVQIIAERSDYDVIIVGAGSMGMSAGYHLARRGVKTLLIDAFDPPHTEGSHHGETRLIRHAYSGDPAYIDLALRAQVLWEEAEAESGLKLLAPSGVLNLADSKVYSFAGRLEEARKRKVRAEQLDAEEICRRWPALNLPESFEAMYEPDAGYLYSERCITAYRQLALDHGAELLTNTPVLKVTAREGSVTVQTKQGDYHGAAAILSAGAWFSSLSPFINLPIKAVRKVVGWFGSTPDFETGRFPGFTLGAEEGEFYGFPSISGAGLKIGRHDTGEVWKPGEPLQPFGSLESDEGDLRRVLEAYMPGAAGRLLKGSVCKYEHTPDEDFIIDRHPAHNHVLLAGGFSGHGFKFSSAVGEILADMAVQGHTRQNIAPFSLSRFNSSASDLKS</sequence>
<dbReference type="PANTHER" id="PTHR10961:SF7">
    <property type="entry name" value="FAD DEPENDENT OXIDOREDUCTASE DOMAIN-CONTAINING PROTEIN"/>
    <property type="match status" value="1"/>
</dbReference>
<name>A0ABS4NV23_9BACL</name>
<accession>A0ABS4NV23</accession>
<protein>
    <submittedName>
        <fullName evidence="6">N-methyl-L-tryptophan oxidase</fullName>
        <ecNumber evidence="6">1.5.3.-</ecNumber>
    </submittedName>
</protein>
<reference evidence="6 7" key="1">
    <citation type="submission" date="2021-03" db="EMBL/GenBank/DDBJ databases">
        <title>Genomic Encyclopedia of Type Strains, Phase IV (KMG-IV): sequencing the most valuable type-strain genomes for metagenomic binning, comparative biology and taxonomic classification.</title>
        <authorList>
            <person name="Goeker M."/>
        </authorList>
    </citation>
    <scope>NUCLEOTIDE SEQUENCE [LARGE SCALE GENOMIC DNA]</scope>
    <source>
        <strain evidence="6 7">DSM 101953</strain>
    </source>
</reference>
<dbReference type="SUPFAM" id="SSF54373">
    <property type="entry name" value="FAD-linked reductases, C-terminal domain"/>
    <property type="match status" value="1"/>
</dbReference>
<organism evidence="6 7">
    <name type="scientific">Paenibacillus silagei</name>
    <dbReference type="NCBI Taxonomy" id="1670801"/>
    <lineage>
        <taxon>Bacteria</taxon>
        <taxon>Bacillati</taxon>
        <taxon>Bacillota</taxon>
        <taxon>Bacilli</taxon>
        <taxon>Bacillales</taxon>
        <taxon>Paenibacillaceae</taxon>
        <taxon>Paenibacillus</taxon>
    </lineage>
</organism>
<dbReference type="EMBL" id="JAGGLV010000010">
    <property type="protein sequence ID" value="MBP2113142.1"/>
    <property type="molecule type" value="Genomic_DNA"/>
</dbReference>
<keyword evidence="3" id="KW-0274">FAD</keyword>
<comment type="caution">
    <text evidence="6">The sequence shown here is derived from an EMBL/GenBank/DDBJ whole genome shotgun (WGS) entry which is preliminary data.</text>
</comment>
<feature type="domain" description="FAD dependent oxidoreductase" evidence="5">
    <location>
        <begin position="19"/>
        <end position="369"/>
    </location>
</feature>
<comment type="cofactor">
    <cofactor evidence="1">
        <name>FAD</name>
        <dbReference type="ChEBI" id="CHEBI:57692"/>
    </cofactor>
</comment>
<dbReference type="InterPro" id="IPR006076">
    <property type="entry name" value="FAD-dep_OxRdtase"/>
</dbReference>
<proteinExistence type="predicted"/>
<dbReference type="Gene3D" id="3.50.50.60">
    <property type="entry name" value="FAD/NAD(P)-binding domain"/>
    <property type="match status" value="1"/>
</dbReference>
<dbReference type="GO" id="GO:0016491">
    <property type="term" value="F:oxidoreductase activity"/>
    <property type="evidence" value="ECO:0007669"/>
    <property type="project" value="UniProtKB-KW"/>
</dbReference>
<dbReference type="Gene3D" id="3.30.9.10">
    <property type="entry name" value="D-Amino Acid Oxidase, subunit A, domain 2"/>
    <property type="match status" value="1"/>
</dbReference>
<evidence type="ECO:0000256" key="4">
    <source>
        <dbReference type="ARBA" id="ARBA00023002"/>
    </source>
</evidence>
<dbReference type="InterPro" id="IPR036188">
    <property type="entry name" value="FAD/NAD-bd_sf"/>
</dbReference>